<reference evidence="2" key="1">
    <citation type="journal article" date="2016" name="Genome Biol. Evol.">
        <title>Comparative 'omics' of the Fusarium fujikuroi species complex highlights differences in genetic potential and metabolite synthesis.</title>
        <authorList>
            <person name="Niehaus E.-M."/>
            <person name="Muensterkoetter M."/>
            <person name="Proctor R.H."/>
            <person name="Brown D.W."/>
            <person name="Sharon A."/>
            <person name="Idan Y."/>
            <person name="Oren-Young L."/>
            <person name="Sieber C.M."/>
            <person name="Novak O."/>
            <person name="Pencik A."/>
            <person name="Tarkowska D."/>
            <person name="Hromadova K."/>
            <person name="Freeman S."/>
            <person name="Maymon M."/>
            <person name="Elazar M."/>
            <person name="Youssef S.A."/>
            <person name="El-Shabrawy E.S.M."/>
            <person name="Shalaby A.B.A."/>
            <person name="Houterman P."/>
            <person name="Brock N.L."/>
            <person name="Burkhardt I."/>
            <person name="Tsavkelova E.A."/>
            <person name="Dickschat J.S."/>
            <person name="Galuszka P."/>
            <person name="Gueldener U."/>
            <person name="Tudzynski B."/>
        </authorList>
    </citation>
    <scope>NUCLEOTIDE SEQUENCE [LARGE SCALE GENOMIC DNA]</scope>
    <source>
        <strain evidence="2">ET1</strain>
    </source>
</reference>
<accession>A0A1L7VJP0</accession>
<organism evidence="1 2">
    <name type="scientific">Fusarium proliferatum (strain ET1)</name>
    <name type="common">Orchid endophyte fungus</name>
    <dbReference type="NCBI Taxonomy" id="1227346"/>
    <lineage>
        <taxon>Eukaryota</taxon>
        <taxon>Fungi</taxon>
        <taxon>Dikarya</taxon>
        <taxon>Ascomycota</taxon>
        <taxon>Pezizomycotina</taxon>
        <taxon>Sordariomycetes</taxon>
        <taxon>Hypocreomycetidae</taxon>
        <taxon>Hypocreales</taxon>
        <taxon>Nectriaceae</taxon>
        <taxon>Fusarium</taxon>
        <taxon>Fusarium fujikuroi species complex</taxon>
    </lineage>
</organism>
<dbReference type="GeneID" id="42049611"/>
<dbReference type="AlphaFoldDB" id="A0A1L7VJP0"/>
<dbReference type="Proteomes" id="UP000183971">
    <property type="component" value="Unassembled WGS sequence"/>
</dbReference>
<keyword evidence="2" id="KW-1185">Reference proteome</keyword>
<comment type="caution">
    <text evidence="1">The sequence shown here is derived from an EMBL/GenBank/DDBJ whole genome shotgun (WGS) entry which is preliminary data.</text>
</comment>
<dbReference type="RefSeq" id="XP_031080423.1">
    <property type="nucleotide sequence ID" value="XM_031230270.1"/>
</dbReference>
<dbReference type="EMBL" id="FJOF01000004">
    <property type="protein sequence ID" value="CZR39830.1"/>
    <property type="molecule type" value="Genomic_DNA"/>
</dbReference>
<proteinExistence type="predicted"/>
<gene>
    <name evidence="1" type="ORF">FPRO_04727</name>
</gene>
<sequence length="191" mass="20802">MSNESNPRLLAPRKRLARMAAKRDLRLWVAIALLAVRSRENSPGHTAELRDNAHENLHSLKISALASKREMNILSSATALNPTFPDDLPLAGTPHLEAESQDACRNADRDLGLHCTIDHPGGGELARSRLVSLNVSRRSLNAETICTSANRPFSGVLSRPWGAQIMVRVLGSNASESRAGKERLKSNVGRC</sequence>
<name>A0A1L7VJP0_FUSPR</name>
<evidence type="ECO:0000313" key="2">
    <source>
        <dbReference type="Proteomes" id="UP000183971"/>
    </source>
</evidence>
<protein>
    <submittedName>
        <fullName evidence="1">Uncharacterized protein</fullName>
    </submittedName>
</protein>
<dbReference type="VEuPathDB" id="FungiDB:FPRO_04727"/>
<evidence type="ECO:0000313" key="1">
    <source>
        <dbReference type="EMBL" id="CZR39830.1"/>
    </source>
</evidence>